<dbReference type="OrthoDB" id="9804920at2"/>
<proteinExistence type="predicted"/>
<evidence type="ECO:0000256" key="1">
    <source>
        <dbReference type="SAM" id="MobiDB-lite"/>
    </source>
</evidence>
<dbReference type="PROSITE" id="PS51365">
    <property type="entry name" value="RENAL_DIPEPTIDASE_2"/>
    <property type="match status" value="1"/>
</dbReference>
<evidence type="ECO:0000313" key="2">
    <source>
        <dbReference type="EMBL" id="KAB1662196.1"/>
    </source>
</evidence>
<dbReference type="AlphaFoldDB" id="A0A7J5C0P8"/>
<comment type="caution">
    <text evidence="2">The sequence shown here is derived from an EMBL/GenBank/DDBJ whole genome shotgun (WGS) entry which is preliminary data.</text>
</comment>
<organism evidence="2 3">
    <name type="scientific">Pseudoclavibacter chungangensis</name>
    <dbReference type="NCBI Taxonomy" id="587635"/>
    <lineage>
        <taxon>Bacteria</taxon>
        <taxon>Bacillati</taxon>
        <taxon>Actinomycetota</taxon>
        <taxon>Actinomycetes</taxon>
        <taxon>Micrococcales</taxon>
        <taxon>Microbacteriaceae</taxon>
        <taxon>Pseudoclavibacter</taxon>
    </lineage>
</organism>
<evidence type="ECO:0000313" key="3">
    <source>
        <dbReference type="Proteomes" id="UP000467240"/>
    </source>
</evidence>
<dbReference type="Pfam" id="PF01244">
    <property type="entry name" value="Peptidase_M19"/>
    <property type="match status" value="1"/>
</dbReference>
<protein>
    <submittedName>
        <fullName evidence="2">Membrane dipeptidase</fullName>
    </submittedName>
</protein>
<dbReference type="SUPFAM" id="SSF51556">
    <property type="entry name" value="Metallo-dependent hydrolases"/>
    <property type="match status" value="1"/>
</dbReference>
<keyword evidence="3" id="KW-1185">Reference proteome</keyword>
<name>A0A7J5C0P8_9MICO</name>
<dbReference type="PANTHER" id="PTHR10443">
    <property type="entry name" value="MICROSOMAL DIPEPTIDASE"/>
    <property type="match status" value="1"/>
</dbReference>
<dbReference type="Proteomes" id="UP000467240">
    <property type="component" value="Unassembled WGS sequence"/>
</dbReference>
<accession>A0A7J5C0P8</accession>
<feature type="region of interest" description="Disordered" evidence="1">
    <location>
        <begin position="273"/>
        <end position="303"/>
    </location>
</feature>
<reference evidence="2 3" key="1">
    <citation type="submission" date="2019-09" db="EMBL/GenBank/DDBJ databases">
        <title>Phylogeny of genus Pseudoclavibacter and closely related genus.</title>
        <authorList>
            <person name="Li Y."/>
        </authorList>
    </citation>
    <scope>NUCLEOTIDE SEQUENCE [LARGE SCALE GENOMIC DNA]</scope>
    <source>
        <strain evidence="2 3">DSM 23821</strain>
    </source>
</reference>
<dbReference type="RefSeq" id="WP_158039129.1">
    <property type="nucleotide sequence ID" value="NZ_JACCFV010000001.1"/>
</dbReference>
<dbReference type="GO" id="GO:0006508">
    <property type="term" value="P:proteolysis"/>
    <property type="evidence" value="ECO:0007669"/>
    <property type="project" value="InterPro"/>
</dbReference>
<dbReference type="CDD" id="cd01301">
    <property type="entry name" value="rDP_like"/>
    <property type="match status" value="1"/>
</dbReference>
<dbReference type="InterPro" id="IPR008257">
    <property type="entry name" value="Pept_M19"/>
</dbReference>
<dbReference type="InterPro" id="IPR032466">
    <property type="entry name" value="Metal_Hydrolase"/>
</dbReference>
<dbReference type="PANTHER" id="PTHR10443:SF12">
    <property type="entry name" value="DIPEPTIDASE"/>
    <property type="match status" value="1"/>
</dbReference>
<dbReference type="GO" id="GO:0070573">
    <property type="term" value="F:metallodipeptidase activity"/>
    <property type="evidence" value="ECO:0007669"/>
    <property type="project" value="InterPro"/>
</dbReference>
<dbReference type="EMBL" id="WBJZ01000002">
    <property type="protein sequence ID" value="KAB1662196.1"/>
    <property type="molecule type" value="Genomic_DNA"/>
</dbReference>
<gene>
    <name evidence="2" type="ORF">F8O01_01650</name>
</gene>
<dbReference type="Gene3D" id="3.20.20.140">
    <property type="entry name" value="Metal-dependent hydrolases"/>
    <property type="match status" value="1"/>
</dbReference>
<sequence>MTQADEHDRIAAEVLARSPVVDGHNDLPLGLRALARGRVDGLDGPRPEFQTDLPRLRAGGVGAQFWSAYVSSSLPEPEAVVATLEELDLIARLVAAYPDRLAPAWTAAQAHAAIASGRIASLIGVEGGHSIAGSTGVLRSFARLGVRYLTLTHVTNTAWADAGTDEPAHGGLTDDGRALVRELGRIGVLADLSHTSRDTQLAALDVATAPVLFSHSSSFAVTPHPRNVDDEVAARAAAASGVIQVTFVPAFVSTALWRWQRDRDAFLAERGASPSFDWPAAPTPAEEERERTEPRAAAARPEPPAALAEWEERHPRPEVTVADVADHVDHLREVAGVRGVGLGGDYDGIDRLPRGLEDVSGYPRLIAELSRRGWSAGDLELLTGKNVLRLLGDAEDAASEPLWPTPPATR</sequence>